<keyword evidence="6" id="KW-1185">Reference proteome</keyword>
<dbReference type="PROSITE" id="PS00070">
    <property type="entry name" value="ALDEHYDE_DEHYDR_CYS"/>
    <property type="match status" value="1"/>
</dbReference>
<comment type="caution">
    <text evidence="5">The sequence shown here is derived from an EMBL/GenBank/DDBJ whole genome shotgun (WGS) entry which is preliminary data.</text>
</comment>
<dbReference type="InterPro" id="IPR016162">
    <property type="entry name" value="Ald_DH_N"/>
</dbReference>
<evidence type="ECO:0000256" key="2">
    <source>
        <dbReference type="ARBA" id="ARBA00023002"/>
    </source>
</evidence>
<dbReference type="RefSeq" id="WP_127744986.1">
    <property type="nucleotide sequence ID" value="NZ_SACN01000002.1"/>
</dbReference>
<dbReference type="PANTHER" id="PTHR43720:SF2">
    <property type="entry name" value="2-AMINOMUCONIC SEMIALDEHYDE DEHYDROGENASE"/>
    <property type="match status" value="1"/>
</dbReference>
<comment type="similarity">
    <text evidence="1">Belongs to the aldehyde dehydrogenase family.</text>
</comment>
<dbReference type="InterPro" id="IPR016160">
    <property type="entry name" value="Ald_DH_CS_CYS"/>
</dbReference>
<dbReference type="FunFam" id="3.40.605.10:FF:000007">
    <property type="entry name" value="NAD/NADP-dependent betaine aldehyde dehydrogenase"/>
    <property type="match status" value="1"/>
</dbReference>
<gene>
    <name evidence="5" type="ORF">EOD43_15675</name>
</gene>
<name>A0A437LZW6_9SPHN</name>
<evidence type="ECO:0000256" key="3">
    <source>
        <dbReference type="ARBA" id="ARBA00023027"/>
    </source>
</evidence>
<dbReference type="GO" id="GO:0016620">
    <property type="term" value="F:oxidoreductase activity, acting on the aldehyde or oxo group of donors, NAD or NADP as acceptor"/>
    <property type="evidence" value="ECO:0007669"/>
    <property type="project" value="InterPro"/>
</dbReference>
<organism evidence="5 6">
    <name type="scientific">Sphingomonas crocodyli</name>
    <dbReference type="NCBI Taxonomy" id="1979270"/>
    <lineage>
        <taxon>Bacteria</taxon>
        <taxon>Pseudomonadati</taxon>
        <taxon>Pseudomonadota</taxon>
        <taxon>Alphaproteobacteria</taxon>
        <taxon>Sphingomonadales</taxon>
        <taxon>Sphingomonadaceae</taxon>
        <taxon>Sphingomonas</taxon>
    </lineage>
</organism>
<feature type="domain" description="Aldehyde dehydrogenase" evidence="4">
    <location>
        <begin position="20"/>
        <end position="471"/>
    </location>
</feature>
<keyword evidence="3" id="KW-0520">NAD</keyword>
<reference evidence="5 6" key="1">
    <citation type="submission" date="2019-01" db="EMBL/GenBank/DDBJ databases">
        <authorList>
            <person name="Chen W.-M."/>
        </authorList>
    </citation>
    <scope>NUCLEOTIDE SEQUENCE [LARGE SCALE GENOMIC DNA]</scope>
    <source>
        <strain evidence="5 6">CCP-7</strain>
    </source>
</reference>
<dbReference type="Gene3D" id="3.40.309.10">
    <property type="entry name" value="Aldehyde Dehydrogenase, Chain A, domain 2"/>
    <property type="match status" value="1"/>
</dbReference>
<dbReference type="Pfam" id="PF00171">
    <property type="entry name" value="Aldedh"/>
    <property type="match status" value="1"/>
</dbReference>
<evidence type="ECO:0000313" key="5">
    <source>
        <dbReference type="EMBL" id="RVT90971.1"/>
    </source>
</evidence>
<evidence type="ECO:0000256" key="1">
    <source>
        <dbReference type="ARBA" id="ARBA00009986"/>
    </source>
</evidence>
<dbReference type="InterPro" id="IPR016163">
    <property type="entry name" value="Ald_DH_C"/>
</dbReference>
<sequence length="488" mass="51693">MQLPHVTSFIGGLSIARGDDPMPVIGPAAGEPVAMLHQADAGEVGLAVASARDAWQNWRNVSVAARQTMLRRLADMIEANLDILAELETRTMGLPIRQTRMMADRAAGIYRFFAEFAGQHPEEMYRQERGYTTLVAREPVGVVGLISPWNAPLLLSSMKIAGALAFGNTCVLKPSEQTPLSLQRLMELITASDIPPGVVNMVNGTGPVTGKALIEHAGIDVISFTGGTATGRTVMAAAAQRLRPVATELGGKSANIVFADADFERALDGTLFAAFANNGEACLAGSRILIQRSIADRFLAAFIDRTKAIRVGDPMNPATEMGPVISAAHKARILAYLDQAQHSGCKVLTGGGDAGQAKGFYLDPIAVLAPSNRLPVCQDEIFGPFVTVTLFDTEDEAFAIANDSPFGLASYLWTGNLGTAMRGMRAIRAGTTWVNTPLLRDLRAGFGGFGDSGVGRESGRGSLQMFTQEKATIIGDGTGFIPRMGVSA</sequence>
<dbReference type="InterPro" id="IPR016161">
    <property type="entry name" value="Ald_DH/histidinol_DH"/>
</dbReference>
<dbReference type="Proteomes" id="UP000282971">
    <property type="component" value="Unassembled WGS sequence"/>
</dbReference>
<accession>A0A437LZW6</accession>
<dbReference type="AlphaFoldDB" id="A0A437LZW6"/>
<dbReference type="PANTHER" id="PTHR43720">
    <property type="entry name" value="2-AMINOMUCONIC SEMIALDEHYDE DEHYDROGENASE"/>
    <property type="match status" value="1"/>
</dbReference>
<proteinExistence type="inferred from homology"/>
<keyword evidence="2" id="KW-0560">Oxidoreductase</keyword>
<dbReference type="EMBL" id="SACN01000002">
    <property type="protein sequence ID" value="RVT90971.1"/>
    <property type="molecule type" value="Genomic_DNA"/>
</dbReference>
<dbReference type="Gene3D" id="3.40.605.10">
    <property type="entry name" value="Aldehyde Dehydrogenase, Chain A, domain 1"/>
    <property type="match status" value="1"/>
</dbReference>
<evidence type="ECO:0000259" key="4">
    <source>
        <dbReference type="Pfam" id="PF00171"/>
    </source>
</evidence>
<protein>
    <submittedName>
        <fullName evidence="5">Aldehyde dehydrogenase</fullName>
    </submittedName>
</protein>
<dbReference type="OrthoDB" id="9802947at2"/>
<dbReference type="InterPro" id="IPR015590">
    <property type="entry name" value="Aldehyde_DH_dom"/>
</dbReference>
<dbReference type="SUPFAM" id="SSF53720">
    <property type="entry name" value="ALDH-like"/>
    <property type="match status" value="1"/>
</dbReference>
<evidence type="ECO:0000313" key="6">
    <source>
        <dbReference type="Proteomes" id="UP000282971"/>
    </source>
</evidence>
<dbReference type="CDD" id="cd07093">
    <property type="entry name" value="ALDH_F8_HMSADH"/>
    <property type="match status" value="1"/>
</dbReference>
<dbReference type="FunFam" id="3.40.309.10:FF:000012">
    <property type="entry name" value="Betaine aldehyde dehydrogenase"/>
    <property type="match status" value="1"/>
</dbReference>